<organism evidence="2 3">
    <name type="scientific">Marininema mesophilum</name>
    <dbReference type="NCBI Taxonomy" id="1048340"/>
    <lineage>
        <taxon>Bacteria</taxon>
        <taxon>Bacillati</taxon>
        <taxon>Bacillota</taxon>
        <taxon>Bacilli</taxon>
        <taxon>Bacillales</taxon>
        <taxon>Thermoactinomycetaceae</taxon>
        <taxon>Marininema</taxon>
    </lineage>
</organism>
<sequence length="82" mass="8560">MIGMDEAVLVSVIIGLVEMLKQVGLPKRLSPLVSLTLGIVAGFFYLAPGELSVGILQGIIMGLSATGLYSGTKNMVQPKGEK</sequence>
<dbReference type="RefSeq" id="WP_245726374.1">
    <property type="nucleotide sequence ID" value="NZ_FNNQ01000018.1"/>
</dbReference>
<proteinExistence type="predicted"/>
<keyword evidence="1" id="KW-0472">Membrane</keyword>
<evidence type="ECO:0000313" key="2">
    <source>
        <dbReference type="EMBL" id="SDX44783.1"/>
    </source>
</evidence>
<dbReference type="AlphaFoldDB" id="A0A1H3BS80"/>
<protein>
    <recommendedName>
        <fullName evidence="4">Phage holin family Hol44, holin superfamily V</fullName>
    </recommendedName>
</protein>
<keyword evidence="3" id="KW-1185">Reference proteome</keyword>
<dbReference type="Proteomes" id="UP000198534">
    <property type="component" value="Unassembled WGS sequence"/>
</dbReference>
<accession>A0A1H3BS80</accession>
<reference evidence="2 3" key="1">
    <citation type="submission" date="2016-10" db="EMBL/GenBank/DDBJ databases">
        <authorList>
            <person name="de Groot N.N."/>
        </authorList>
    </citation>
    <scope>NUCLEOTIDE SEQUENCE [LARGE SCALE GENOMIC DNA]</scope>
    <source>
        <strain evidence="2 3">DSM 45610</strain>
    </source>
</reference>
<dbReference type="EMBL" id="FNNQ01000018">
    <property type="protein sequence ID" value="SDX44783.1"/>
    <property type="molecule type" value="Genomic_DNA"/>
</dbReference>
<evidence type="ECO:0000256" key="1">
    <source>
        <dbReference type="SAM" id="Phobius"/>
    </source>
</evidence>
<keyword evidence="1" id="KW-1133">Transmembrane helix</keyword>
<feature type="transmembrane region" description="Helical" evidence="1">
    <location>
        <begin position="29"/>
        <end position="47"/>
    </location>
</feature>
<gene>
    <name evidence="2" type="ORF">SAMN05444487_11814</name>
</gene>
<evidence type="ECO:0000313" key="3">
    <source>
        <dbReference type="Proteomes" id="UP000198534"/>
    </source>
</evidence>
<name>A0A1H3BS80_9BACL</name>
<feature type="transmembrane region" description="Helical" evidence="1">
    <location>
        <begin position="53"/>
        <end position="72"/>
    </location>
</feature>
<keyword evidence="1" id="KW-0812">Transmembrane</keyword>
<evidence type="ECO:0008006" key="4">
    <source>
        <dbReference type="Google" id="ProtNLM"/>
    </source>
</evidence>
<dbReference type="STRING" id="1048340.SAMN05444487_11814"/>